<reference evidence="3" key="1">
    <citation type="submission" date="2014-03" db="EMBL/GenBank/DDBJ databases">
        <title>The Genome Sequence of Puccinia striiformis f. sp. tritici PST-78.</title>
        <authorList>
            <consortium name="The Broad Institute Genome Sequencing Platform"/>
            <person name="Cuomo C."/>
            <person name="Hulbert S."/>
            <person name="Chen X."/>
            <person name="Walker B."/>
            <person name="Young S.K."/>
            <person name="Zeng Q."/>
            <person name="Gargeya S."/>
            <person name="Fitzgerald M."/>
            <person name="Haas B."/>
            <person name="Abouelleil A."/>
            <person name="Alvarado L."/>
            <person name="Arachchi H.M."/>
            <person name="Berlin A.M."/>
            <person name="Chapman S.B."/>
            <person name="Goldberg J."/>
            <person name="Griggs A."/>
            <person name="Gujja S."/>
            <person name="Hansen M."/>
            <person name="Howarth C."/>
            <person name="Imamovic A."/>
            <person name="Larimer J."/>
            <person name="McCowan C."/>
            <person name="Montmayeur A."/>
            <person name="Murphy C."/>
            <person name="Neiman D."/>
            <person name="Pearson M."/>
            <person name="Priest M."/>
            <person name="Roberts A."/>
            <person name="Saif S."/>
            <person name="Shea T."/>
            <person name="Sisk P."/>
            <person name="Sykes S."/>
            <person name="Wortman J."/>
            <person name="Nusbaum C."/>
            <person name="Birren B."/>
        </authorList>
    </citation>
    <scope>NUCLEOTIDE SEQUENCE [LARGE SCALE GENOMIC DNA]</scope>
    <source>
        <strain evidence="3">race PST-78</strain>
    </source>
</reference>
<sequence length="120" mass="13842">MAESELQEVNKETAQKVAIKKAKGKDDKARTYKSNRLSHKERKPNAIIKPEVRELIRENIVGKDMKTADVMTAVNVLRRQIQRIKAKDPNQVKTRKKCPSKFTKDLKTELLLGIDMTKNR</sequence>
<gene>
    <name evidence="2" type="ORF">PSTG_17455</name>
</gene>
<dbReference type="Proteomes" id="UP000054564">
    <property type="component" value="Unassembled WGS sequence"/>
</dbReference>
<comment type="caution">
    <text evidence="2">The sequence shown here is derived from an EMBL/GenBank/DDBJ whole genome shotgun (WGS) entry which is preliminary data.</text>
</comment>
<proteinExistence type="predicted"/>
<dbReference type="OrthoDB" id="10584989at2759"/>
<evidence type="ECO:0000313" key="3">
    <source>
        <dbReference type="Proteomes" id="UP000054564"/>
    </source>
</evidence>
<dbReference type="EMBL" id="AJIL01000524">
    <property type="protein sequence ID" value="KNE89086.1"/>
    <property type="molecule type" value="Genomic_DNA"/>
</dbReference>
<evidence type="ECO:0000256" key="1">
    <source>
        <dbReference type="SAM" id="MobiDB-lite"/>
    </source>
</evidence>
<organism evidence="2 3">
    <name type="scientific">Puccinia striiformis f. sp. tritici PST-78</name>
    <dbReference type="NCBI Taxonomy" id="1165861"/>
    <lineage>
        <taxon>Eukaryota</taxon>
        <taxon>Fungi</taxon>
        <taxon>Dikarya</taxon>
        <taxon>Basidiomycota</taxon>
        <taxon>Pucciniomycotina</taxon>
        <taxon>Pucciniomycetes</taxon>
        <taxon>Pucciniales</taxon>
        <taxon>Pucciniaceae</taxon>
        <taxon>Puccinia</taxon>
    </lineage>
</organism>
<feature type="region of interest" description="Disordered" evidence="1">
    <location>
        <begin position="1"/>
        <end position="40"/>
    </location>
</feature>
<keyword evidence="3" id="KW-1185">Reference proteome</keyword>
<accession>A0A0L0UQ95</accession>
<name>A0A0L0UQ95_9BASI</name>
<evidence type="ECO:0000313" key="2">
    <source>
        <dbReference type="EMBL" id="KNE89086.1"/>
    </source>
</evidence>
<protein>
    <submittedName>
        <fullName evidence="2">Uncharacterized protein</fullName>
    </submittedName>
</protein>
<feature type="compositionally biased region" description="Basic residues" evidence="1">
    <location>
        <begin position="31"/>
        <end position="40"/>
    </location>
</feature>
<dbReference type="AlphaFoldDB" id="A0A0L0UQ95"/>